<dbReference type="AlphaFoldDB" id="A0A4R3MS53"/>
<evidence type="ECO:0000313" key="1">
    <source>
        <dbReference type="EMBL" id="TCT18775.1"/>
    </source>
</evidence>
<dbReference type="EMBL" id="SMAN01000021">
    <property type="protein sequence ID" value="TCT18775.1"/>
    <property type="molecule type" value="Genomic_DNA"/>
</dbReference>
<sequence>MIRVFLTNPDQGFMDDMDDPFSSCPASHYGINHIETSKKMIINGLGAGMISKLCVSHEIKLYLLNVLSIRPIPMTRKFDYYFRRENTLYPSIDAIRDILMDLFSSNIFRKRILYLWRRDPGLFRLLRAFYRNSLLEGPPSVEIQQTQTSILSCD</sequence>
<keyword evidence="2" id="KW-1185">Reference proteome</keyword>
<dbReference type="Proteomes" id="UP000294650">
    <property type="component" value="Unassembled WGS sequence"/>
</dbReference>
<protein>
    <submittedName>
        <fullName evidence="1">LysR substrate binding domain-containing protein</fullName>
    </submittedName>
</protein>
<comment type="caution">
    <text evidence="1">The sequence shown here is derived from an EMBL/GenBank/DDBJ whole genome shotgun (WGS) entry which is preliminary data.</text>
</comment>
<proteinExistence type="predicted"/>
<dbReference type="OrthoDB" id="9785745at2"/>
<accession>A0A4R3MS53</accession>
<dbReference type="Gene3D" id="3.40.190.290">
    <property type="match status" value="1"/>
</dbReference>
<name>A0A4R3MS53_9BACI</name>
<evidence type="ECO:0000313" key="2">
    <source>
        <dbReference type="Proteomes" id="UP000294650"/>
    </source>
</evidence>
<organism evidence="1 2">
    <name type="scientific">Melghiribacillus thermohalophilus</name>
    <dbReference type="NCBI Taxonomy" id="1324956"/>
    <lineage>
        <taxon>Bacteria</taxon>
        <taxon>Bacillati</taxon>
        <taxon>Bacillota</taxon>
        <taxon>Bacilli</taxon>
        <taxon>Bacillales</taxon>
        <taxon>Bacillaceae</taxon>
        <taxon>Melghiribacillus</taxon>
    </lineage>
</organism>
<gene>
    <name evidence="1" type="ORF">EDD68_12129</name>
</gene>
<reference evidence="1 2" key="1">
    <citation type="submission" date="2019-03" db="EMBL/GenBank/DDBJ databases">
        <title>Genomic Encyclopedia of Type Strains, Phase IV (KMG-IV): sequencing the most valuable type-strain genomes for metagenomic binning, comparative biology and taxonomic classification.</title>
        <authorList>
            <person name="Goeker M."/>
        </authorList>
    </citation>
    <scope>NUCLEOTIDE SEQUENCE [LARGE SCALE GENOMIC DNA]</scope>
    <source>
        <strain evidence="1 2">DSM 25894</strain>
    </source>
</reference>
<dbReference type="SUPFAM" id="SSF53850">
    <property type="entry name" value="Periplasmic binding protein-like II"/>
    <property type="match status" value="1"/>
</dbReference>